<evidence type="ECO:0000256" key="3">
    <source>
        <dbReference type="ARBA" id="ARBA00022741"/>
    </source>
</evidence>
<dbReference type="SMART" id="SM00220">
    <property type="entry name" value="S_TKc"/>
    <property type="match status" value="1"/>
</dbReference>
<dbReference type="GO" id="GO:0004674">
    <property type="term" value="F:protein serine/threonine kinase activity"/>
    <property type="evidence" value="ECO:0007669"/>
    <property type="project" value="UniProtKB-KW"/>
</dbReference>
<feature type="compositionally biased region" description="Basic and acidic residues" evidence="10">
    <location>
        <begin position="430"/>
        <end position="446"/>
    </location>
</feature>
<sequence length="992" mass="107282">MTTVGKFRESARSPGSPNAERGGYWRAEPLGQEHSFALNAAPRSRFEPDHLSSSPEQANWVHAHHLSAAPKKVFARLCKKNPYIGFFHYAPSAGNRSRSTYFEQDIVSMEVIHGQHAVRSNPMIGNLHYGHDLYGERFEDFQRILAQLKAKDVERQVQAVLDRHPRPFGGGDLSPGNASAIMSRRSRGRSRSITESDVANNGKRAVRSSSAGKAAIMRVAAAEEAAMAAAAAAAAVSAAAAATTPSASDDGAWEVGGSDEDDDEGINWHRTTSNAAMEALEGDRGRGLSDAIREEVQRSFDVGGQGAAAAAAAAEEEEEEEEERRGEERDGSFEEEDRRRLREKAFAIVVYASGDSLVKLVEKERRNGMSSKRFKYAGAIDASKCYPKSGSLDDCALLRPFVAERSRLYNDLIAEVNGFRRHFFLRQKMHPKEAYRQHRRKQEADSNRGANQELDQYPDDASSIAWSKQDSFSEYEPWIGGTSYGSMPGEHVLGPPGGGVLAGNGNGHGMGGGGHISSHSGGGGMGGDAGGGGVFLEPAWSGGRMGGGVDDGALPFHGAPPFHTLVGPGQFARVSRERSGEDNQPAQPGDAWMPGTVSAQRTKESWRSKQEMRDCREFKPFFVQAKTDFTATYRLLDDCRLGEGAYASVFLAEHLKRGEDVAVKAVQKRLLFSDAEKKSVGAEIDNQLRIVHKHVVRLYEVYETPDKVFIVLENCPCGDLEKMLYLRGRLTEIEAKRVVMQLLEGVSYLHSKGIVHCDIKPQNLLFAPDPDNPDAPTLKAAGSSKSSVAESEKSTGPEKRGKQQVSSPAGRLAKLCDFGISCKVPDVRFYKQTGDINKIPWSGLFGTGGYIAPEIMSQQPFGKPADLWSVGVMLYQMISGRLPFIPARKCVTKPVSFPAAVWADVNVGVKSLIEGLLEKEPSQRLTAAQALQHPWVQTIHHLRPSFPHFVPKPGSMSRSGSTGSSSSANPGHGHSSPTGSGGGKGGGGSTAA</sequence>
<evidence type="ECO:0000256" key="10">
    <source>
        <dbReference type="SAM" id="MobiDB-lite"/>
    </source>
</evidence>
<dbReference type="SUPFAM" id="SSF56112">
    <property type="entry name" value="Protein kinase-like (PK-like)"/>
    <property type="match status" value="1"/>
</dbReference>
<evidence type="ECO:0000313" key="13">
    <source>
        <dbReference type="Proteomes" id="UP000002630"/>
    </source>
</evidence>
<feature type="compositionally biased region" description="Low complexity" evidence="10">
    <location>
        <begin position="779"/>
        <end position="789"/>
    </location>
</feature>
<dbReference type="AlphaFoldDB" id="D7G9F4"/>
<feature type="compositionally biased region" description="Gly residues" evidence="10">
    <location>
        <begin position="979"/>
        <end position="992"/>
    </location>
</feature>
<feature type="domain" description="Protein kinase" evidence="11">
    <location>
        <begin position="635"/>
        <end position="936"/>
    </location>
</feature>
<evidence type="ECO:0000256" key="1">
    <source>
        <dbReference type="ARBA" id="ARBA00022527"/>
    </source>
</evidence>
<feature type="binding site" evidence="7 9">
    <location>
        <position position="664"/>
    </location>
    <ligand>
        <name>ATP</name>
        <dbReference type="ChEBI" id="CHEBI:30616"/>
    </ligand>
</feature>
<evidence type="ECO:0000256" key="4">
    <source>
        <dbReference type="ARBA" id="ARBA00022777"/>
    </source>
</evidence>
<feature type="cross-link" description="Glycyl lysine isopeptide (Lys-Gly) (interchain with G-Cter in SUMO2)" evidence="8">
    <location>
        <position position="760"/>
    </location>
</feature>
<dbReference type="PROSITE" id="PS00107">
    <property type="entry name" value="PROTEIN_KINASE_ATP"/>
    <property type="match status" value="1"/>
</dbReference>
<feature type="region of interest" description="Disordered" evidence="10">
    <location>
        <begin position="430"/>
        <end position="456"/>
    </location>
</feature>
<feature type="region of interest" description="Disordered" evidence="10">
    <location>
        <begin position="163"/>
        <end position="207"/>
    </location>
</feature>
<evidence type="ECO:0000256" key="5">
    <source>
        <dbReference type="ARBA" id="ARBA00022840"/>
    </source>
</evidence>
<dbReference type="OrthoDB" id="1738954at2759"/>
<feature type="compositionally biased region" description="Basic and acidic residues" evidence="10">
    <location>
        <begin position="1"/>
        <end position="11"/>
    </location>
</feature>
<dbReference type="InterPro" id="IPR017441">
    <property type="entry name" value="Protein_kinase_ATP_BS"/>
</dbReference>
<dbReference type="STRING" id="2880.D7G9F4"/>
<accession>D7G9F4</accession>
<feature type="region of interest" description="Disordered" evidence="10">
    <location>
        <begin position="303"/>
        <end position="337"/>
    </location>
</feature>
<feature type="compositionally biased region" description="Basic and acidic residues" evidence="10">
    <location>
        <begin position="323"/>
        <end position="337"/>
    </location>
</feature>
<dbReference type="InterPro" id="IPR030616">
    <property type="entry name" value="Aur-like"/>
</dbReference>
<dbReference type="EMBL" id="FN649222">
    <property type="protein sequence ID" value="CBJ28294.1"/>
    <property type="molecule type" value="Genomic_DNA"/>
</dbReference>
<evidence type="ECO:0000256" key="9">
    <source>
        <dbReference type="PROSITE-ProRule" id="PRU10141"/>
    </source>
</evidence>
<protein>
    <recommendedName>
        <fullName evidence="11">Protein kinase domain-containing protein</fullName>
    </recommendedName>
</protein>
<dbReference type="InterPro" id="IPR008271">
    <property type="entry name" value="Ser/Thr_kinase_AS"/>
</dbReference>
<dbReference type="PANTHER" id="PTHR24350">
    <property type="entry name" value="SERINE/THREONINE-PROTEIN KINASE IAL-RELATED"/>
    <property type="match status" value="1"/>
</dbReference>
<keyword evidence="1" id="KW-0723">Serine/threonine-protein kinase</keyword>
<keyword evidence="5 7" id="KW-0067">ATP-binding</keyword>
<dbReference type="InterPro" id="IPR000719">
    <property type="entry name" value="Prot_kinase_dom"/>
</dbReference>
<feature type="region of interest" description="Disordered" evidence="10">
    <location>
        <begin position="1"/>
        <end position="26"/>
    </location>
</feature>
<keyword evidence="3 7" id="KW-0547">Nucleotide-binding</keyword>
<evidence type="ECO:0000313" key="12">
    <source>
        <dbReference type="EMBL" id="CBJ28294.1"/>
    </source>
</evidence>
<dbReference type="Proteomes" id="UP000002630">
    <property type="component" value="Linkage Group LG22"/>
</dbReference>
<evidence type="ECO:0000256" key="2">
    <source>
        <dbReference type="ARBA" id="ARBA00022679"/>
    </source>
</evidence>
<feature type="active site" description="Proton acceptor" evidence="6">
    <location>
        <position position="758"/>
    </location>
</feature>
<dbReference type="PROSITE" id="PS50011">
    <property type="entry name" value="PROTEIN_KINASE_DOM"/>
    <property type="match status" value="1"/>
</dbReference>
<feature type="compositionally biased region" description="Basic and acidic residues" evidence="10">
    <location>
        <begin position="790"/>
        <end position="801"/>
    </location>
</feature>
<feature type="compositionally biased region" description="Low complexity" evidence="10">
    <location>
        <begin position="954"/>
        <end position="978"/>
    </location>
</feature>
<feature type="region of interest" description="Disordered" evidence="10">
    <location>
        <begin position="768"/>
        <end position="807"/>
    </location>
</feature>
<evidence type="ECO:0000256" key="8">
    <source>
        <dbReference type="PIRSR" id="PIRSR630616-3"/>
    </source>
</evidence>
<gene>
    <name evidence="12" type="ORF">Esi_0098_0033</name>
</gene>
<dbReference type="eggNOG" id="KOG0032">
    <property type="taxonomic scope" value="Eukaryota"/>
</dbReference>
<evidence type="ECO:0000256" key="6">
    <source>
        <dbReference type="PIRSR" id="PIRSR630616-1"/>
    </source>
</evidence>
<feature type="region of interest" description="Disordered" evidence="10">
    <location>
        <begin position="575"/>
        <end position="595"/>
    </location>
</feature>
<dbReference type="InterPro" id="IPR011009">
    <property type="entry name" value="Kinase-like_dom_sf"/>
</dbReference>
<keyword evidence="13" id="KW-1185">Reference proteome</keyword>
<keyword evidence="2" id="KW-0808">Transferase</keyword>
<keyword evidence="4" id="KW-0418">Kinase</keyword>
<dbReference type="PROSITE" id="PS00108">
    <property type="entry name" value="PROTEIN_KINASE_ST"/>
    <property type="match status" value="1"/>
</dbReference>
<dbReference type="Pfam" id="PF00069">
    <property type="entry name" value="Pkinase"/>
    <property type="match status" value="1"/>
</dbReference>
<evidence type="ECO:0000256" key="7">
    <source>
        <dbReference type="PIRSR" id="PIRSR630616-2"/>
    </source>
</evidence>
<feature type="region of interest" description="Disordered" evidence="10">
    <location>
        <begin position="947"/>
        <end position="992"/>
    </location>
</feature>
<dbReference type="InParanoid" id="D7G9F4"/>
<reference evidence="12 13" key="1">
    <citation type="journal article" date="2010" name="Nature">
        <title>The Ectocarpus genome and the independent evolution of multicellularity in brown algae.</title>
        <authorList>
            <person name="Cock J.M."/>
            <person name="Sterck L."/>
            <person name="Rouze P."/>
            <person name="Scornet D."/>
            <person name="Allen A.E."/>
            <person name="Amoutzias G."/>
            <person name="Anthouard V."/>
            <person name="Artiguenave F."/>
            <person name="Aury J.M."/>
            <person name="Badger J.H."/>
            <person name="Beszteri B."/>
            <person name="Billiau K."/>
            <person name="Bonnet E."/>
            <person name="Bothwell J.H."/>
            <person name="Bowler C."/>
            <person name="Boyen C."/>
            <person name="Brownlee C."/>
            <person name="Carrano C.J."/>
            <person name="Charrier B."/>
            <person name="Cho G.Y."/>
            <person name="Coelho S.M."/>
            <person name="Collen J."/>
            <person name="Corre E."/>
            <person name="Da Silva C."/>
            <person name="Delage L."/>
            <person name="Delaroque N."/>
            <person name="Dittami S.M."/>
            <person name="Doulbeau S."/>
            <person name="Elias M."/>
            <person name="Farnham G."/>
            <person name="Gachon C.M."/>
            <person name="Gschloessl B."/>
            <person name="Heesch S."/>
            <person name="Jabbari K."/>
            <person name="Jubin C."/>
            <person name="Kawai H."/>
            <person name="Kimura K."/>
            <person name="Kloareg B."/>
            <person name="Kupper F.C."/>
            <person name="Lang D."/>
            <person name="Le Bail A."/>
            <person name="Leblanc C."/>
            <person name="Lerouge P."/>
            <person name="Lohr M."/>
            <person name="Lopez P.J."/>
            <person name="Martens C."/>
            <person name="Maumus F."/>
            <person name="Michel G."/>
            <person name="Miranda-Saavedra D."/>
            <person name="Morales J."/>
            <person name="Moreau H."/>
            <person name="Motomura T."/>
            <person name="Nagasato C."/>
            <person name="Napoli C.A."/>
            <person name="Nelson D.R."/>
            <person name="Nyvall-Collen P."/>
            <person name="Peters A.F."/>
            <person name="Pommier C."/>
            <person name="Potin P."/>
            <person name="Poulain J."/>
            <person name="Quesneville H."/>
            <person name="Read B."/>
            <person name="Rensing S.A."/>
            <person name="Ritter A."/>
            <person name="Rousvoal S."/>
            <person name="Samanta M."/>
            <person name="Samson G."/>
            <person name="Schroeder D.C."/>
            <person name="Segurens B."/>
            <person name="Strittmatter M."/>
            <person name="Tonon T."/>
            <person name="Tregear J.W."/>
            <person name="Valentin K."/>
            <person name="von Dassow P."/>
            <person name="Yamagishi T."/>
            <person name="Van de Peer Y."/>
            <person name="Wincker P."/>
        </authorList>
    </citation>
    <scope>NUCLEOTIDE SEQUENCE [LARGE SCALE GENOMIC DNA]</scope>
    <source>
        <strain evidence="13">Ec32 / CCAP1310/4</strain>
    </source>
</reference>
<organism evidence="12 13">
    <name type="scientific">Ectocarpus siliculosus</name>
    <name type="common">Brown alga</name>
    <name type="synonym">Conferva siliculosa</name>
    <dbReference type="NCBI Taxonomy" id="2880"/>
    <lineage>
        <taxon>Eukaryota</taxon>
        <taxon>Sar</taxon>
        <taxon>Stramenopiles</taxon>
        <taxon>Ochrophyta</taxon>
        <taxon>PX clade</taxon>
        <taxon>Phaeophyceae</taxon>
        <taxon>Ectocarpales</taxon>
        <taxon>Ectocarpaceae</taxon>
        <taxon>Ectocarpus</taxon>
    </lineage>
</organism>
<proteinExistence type="predicted"/>
<evidence type="ECO:0000259" key="11">
    <source>
        <dbReference type="PROSITE" id="PS50011"/>
    </source>
</evidence>
<dbReference type="EMBL" id="FN649747">
    <property type="protein sequence ID" value="CBJ28294.1"/>
    <property type="molecule type" value="Genomic_DNA"/>
</dbReference>
<dbReference type="Gene3D" id="1.10.510.10">
    <property type="entry name" value="Transferase(Phosphotransferase) domain 1"/>
    <property type="match status" value="1"/>
</dbReference>
<feature type="region of interest" description="Disordered" evidence="10">
    <location>
        <begin position="242"/>
        <end position="267"/>
    </location>
</feature>
<dbReference type="GO" id="GO:0005524">
    <property type="term" value="F:ATP binding"/>
    <property type="evidence" value="ECO:0007669"/>
    <property type="project" value="UniProtKB-UniRule"/>
</dbReference>
<name>D7G9F4_ECTSI</name>
<feature type="binding site" evidence="7">
    <location>
        <position position="817"/>
    </location>
    <ligand>
        <name>ATP</name>
        <dbReference type="ChEBI" id="CHEBI:30616"/>
    </ligand>
</feature>